<reference evidence="1" key="1">
    <citation type="submission" date="2015-07" db="EMBL/GenBank/DDBJ databases">
        <title>MeaNS - Measles Nucleotide Surveillance Program.</title>
        <authorList>
            <person name="Tran T."/>
            <person name="Druce J."/>
        </authorList>
    </citation>
    <scope>NUCLEOTIDE SEQUENCE</scope>
    <source>
        <strain evidence="1">UCB-OBI-ISO-001</strain>
        <tissue evidence="1">Gonad</tissue>
    </source>
</reference>
<name>A0A0L8IGN3_OCTBM</name>
<sequence>MTVPNDINVSDKTYQKLSKYKDLEIGIGKIWNIKTKTIPVVIGAFRMIAKEADSYLAQIPGNPKMAEIQNIVLMRTVHILRKILSM</sequence>
<organism evidence="1">
    <name type="scientific">Octopus bimaculoides</name>
    <name type="common">California two-spotted octopus</name>
    <dbReference type="NCBI Taxonomy" id="37653"/>
    <lineage>
        <taxon>Eukaryota</taxon>
        <taxon>Metazoa</taxon>
        <taxon>Spiralia</taxon>
        <taxon>Lophotrochozoa</taxon>
        <taxon>Mollusca</taxon>
        <taxon>Cephalopoda</taxon>
        <taxon>Coleoidea</taxon>
        <taxon>Octopodiformes</taxon>
        <taxon>Octopoda</taxon>
        <taxon>Incirrata</taxon>
        <taxon>Octopodidae</taxon>
        <taxon>Octopus</taxon>
    </lineage>
</organism>
<protein>
    <submittedName>
        <fullName evidence="1">Uncharacterized protein</fullName>
    </submittedName>
</protein>
<evidence type="ECO:0000313" key="1">
    <source>
        <dbReference type="EMBL" id="KOG00174.1"/>
    </source>
</evidence>
<dbReference type="EMBL" id="KQ415845">
    <property type="protein sequence ID" value="KOG00174.1"/>
    <property type="molecule type" value="Genomic_DNA"/>
</dbReference>
<proteinExistence type="predicted"/>
<gene>
    <name evidence="1" type="ORF">OCBIM_22007636mg</name>
</gene>
<dbReference type="AlphaFoldDB" id="A0A0L8IGN3"/>
<accession>A0A0L8IGN3</accession>